<dbReference type="GO" id="GO:0016020">
    <property type="term" value="C:membrane"/>
    <property type="evidence" value="ECO:0007669"/>
    <property type="project" value="UniProtKB-SubCell"/>
</dbReference>
<dbReference type="CDD" id="cd00082">
    <property type="entry name" value="HisKA"/>
    <property type="match status" value="1"/>
</dbReference>
<evidence type="ECO:0000256" key="5">
    <source>
        <dbReference type="ARBA" id="ARBA00022679"/>
    </source>
</evidence>
<keyword evidence="7" id="KW-0902">Two-component regulatory system</keyword>
<dbReference type="CDD" id="cd00156">
    <property type="entry name" value="REC"/>
    <property type="match status" value="1"/>
</dbReference>
<dbReference type="Pfam" id="PF02518">
    <property type="entry name" value="HATPase_c"/>
    <property type="match status" value="1"/>
</dbReference>
<keyword evidence="4 8" id="KW-0597">Phosphoprotein</keyword>
<dbReference type="SUPFAM" id="SSF47384">
    <property type="entry name" value="Homodimeric domain of signal transducing histidine kinase"/>
    <property type="match status" value="1"/>
</dbReference>
<dbReference type="EC" id="2.7.13.3" evidence="3"/>
<dbReference type="SMART" id="SM00387">
    <property type="entry name" value="HATPase_c"/>
    <property type="match status" value="1"/>
</dbReference>
<dbReference type="SMART" id="SM00065">
    <property type="entry name" value="GAF"/>
    <property type="match status" value="1"/>
</dbReference>
<feature type="domain" description="HAMP" evidence="13">
    <location>
        <begin position="339"/>
        <end position="391"/>
    </location>
</feature>
<dbReference type="Pfam" id="PF00072">
    <property type="entry name" value="Response_reg"/>
    <property type="match status" value="3"/>
</dbReference>
<keyword evidence="6" id="KW-0418">Kinase</keyword>
<organism evidence="14 15">
    <name type="scientific">Thalassomonas actiniarum</name>
    <dbReference type="NCBI Taxonomy" id="485447"/>
    <lineage>
        <taxon>Bacteria</taxon>
        <taxon>Pseudomonadati</taxon>
        <taxon>Pseudomonadota</taxon>
        <taxon>Gammaproteobacteria</taxon>
        <taxon>Alteromonadales</taxon>
        <taxon>Colwelliaceae</taxon>
        <taxon>Thalassomonas</taxon>
    </lineage>
</organism>
<dbReference type="KEGG" id="tact:SG35_015660"/>
<feature type="domain" description="Response regulatory" evidence="12">
    <location>
        <begin position="1216"/>
        <end position="1334"/>
    </location>
</feature>
<sequence length="1335" mass="148917">MKNLTFTAKIWLGFSLVLLLILAVILVIQVHFTAIAQTEKRIAKTRIPTAHSSKEMLIGIQGTLASLRGWILLKDPVFKKQRAGFWQNEIGLSLATLKMLSLNWTNPENIKTLNQLQADLVKFRQYQDEIEAIADSKDNKPAAKILTLELTPANQVILDSITAMINEEAKLKSAKIRIDLFKAMADFRASISQSQVYIELYVLLADESYLQFYEKQWQINGARYLKLMELSQSFSARQQLAFSRLTTARNKFSQLVDRMQEIMQGQESDLANHWLATRAIPLVSSIESKLTQMSEDQEMLLVADFDLHQQGLNRLERESSILFATVILLILCLALMIVRAVVRPIHQLLAMTVKIGNGEYAIDTQLTGSVEMMRLGRALEKMKQQIAERAERLEQQNWLTTQENRVMELTQGVLSLNDICDLVISHLARSFEAGHGVFYLANQADKEEEESLSLSLCGSYAFTERKELSAQLQLGEGLAGQAAKEGKPILLTRVPGDYISIKSALGQQQPMNILAYPVMHENNLVGIIELASFVTFTDRQLQLLEKVSVNLGIIIDNVANRNRTEKLLVETQNQALALNLQKEELRSVNENLESQAQQLKLSQEELQQQSEELRVSNEELSEKQKTLIEQSKSLQQTKAELEKKAEELTTTSKYKSEFLANMSHELRTPLNSLLILSKSLANNDAGNLTSEQLEDAKVIHEGGQALLMLINDIMDLSKVEAGKLTVHIESVSLDTVCQDLELMFAKLARQKQLEFSLSQDADVPVAIQSDIQRLEQVLKNFMSNAFKFTSKGSVRLRIHRPLPEVQQLPDYIEADDSLAFSVIDTGIGIADDKQVAIFEAFQQEDGSINRKYGGTGLGLAISRELAHLLGGEIKLQSTLGQGSVFTLYLPLHSQEIAPASEPVLPEANVFKAVKAEAGVNSSSSADKMTQPGDFLDDDREILRESDKSLLVIEDDIHFARILVKAARKEGFKCLATDKGREGLLLAQQFLPMGIILDLGLPDINGLTVLEQLKFNLKTRHIPVHIASGADCEQDSLNSGAFSFLAKPVANEQIGNLLSSLIKTSSRQFKQVLVIEDDPGNQQAITKLISAETIRVDCVDCGAKALEYLGEHKVDCIILDLGLPDMSGGELLTTIKQLRGQERVPVIVYTGKDIPDDEYKALCKISEDIIVKGAESPERLLDDVSLFLHSIQSAFSMEQQKTLKMLHDQTTTLSGQEILLVDDDMRNIFALSRELEKSGVNVTMAENGLVALEKIAERDAPFDLILMDIMMPEMDGLTAIREIRKISVYQQVPIIALTAKAMPEDKASCIEAGASEYLTKPVDMERLLSMMQIWLF</sequence>
<dbReference type="InterPro" id="IPR029016">
    <property type="entry name" value="GAF-like_dom_sf"/>
</dbReference>
<dbReference type="PROSITE" id="PS50110">
    <property type="entry name" value="RESPONSE_REGULATORY"/>
    <property type="match status" value="3"/>
</dbReference>
<reference evidence="14 15" key="1">
    <citation type="journal article" date="2015" name="Genome Announc.">
        <title>Draft Genome Sequences of Marine Isolates of Thalassomonas viridans and Thalassomonas actiniarum.</title>
        <authorList>
            <person name="Olonade I."/>
            <person name="van Zyl L.J."/>
            <person name="Trindade M."/>
        </authorList>
    </citation>
    <scope>NUCLEOTIDE SEQUENCE [LARGE SCALE GENOMIC DNA]</scope>
    <source>
        <strain evidence="14 15">A5K-106</strain>
    </source>
</reference>
<evidence type="ECO:0000313" key="14">
    <source>
        <dbReference type="EMBL" id="WDD96810.1"/>
    </source>
</evidence>
<feature type="transmembrane region" description="Helical" evidence="10">
    <location>
        <begin position="321"/>
        <end position="342"/>
    </location>
</feature>
<reference evidence="14 15" key="2">
    <citation type="journal article" date="2022" name="Mar. Drugs">
        <title>Bioassay-Guided Fractionation Leads to the Detection of Cholic Acid Generated by the Rare Thalassomonas sp.</title>
        <authorList>
            <person name="Pheiffer F."/>
            <person name="Schneider Y.K."/>
            <person name="Hansen E.H."/>
            <person name="Andersen J.H."/>
            <person name="Isaksson J."/>
            <person name="Busche T."/>
            <person name="R C."/>
            <person name="Kalinowski J."/>
            <person name="Zyl L.V."/>
            <person name="Trindade M."/>
        </authorList>
    </citation>
    <scope>NUCLEOTIDE SEQUENCE [LARGE SCALE GENOMIC DNA]</scope>
    <source>
        <strain evidence="14 15">A5K-106</strain>
    </source>
</reference>
<dbReference type="SUPFAM" id="SSF52172">
    <property type="entry name" value="CheY-like"/>
    <property type="match status" value="3"/>
</dbReference>
<feature type="domain" description="Histidine kinase" evidence="11">
    <location>
        <begin position="661"/>
        <end position="893"/>
    </location>
</feature>
<feature type="modified residue" description="4-aspartylphosphate" evidence="8">
    <location>
        <position position="997"/>
    </location>
</feature>
<keyword evidence="5" id="KW-0808">Transferase</keyword>
<dbReference type="Proteomes" id="UP000032568">
    <property type="component" value="Chromosome"/>
</dbReference>
<evidence type="ECO:0000256" key="2">
    <source>
        <dbReference type="ARBA" id="ARBA00004370"/>
    </source>
</evidence>
<evidence type="ECO:0000256" key="1">
    <source>
        <dbReference type="ARBA" id="ARBA00000085"/>
    </source>
</evidence>
<dbReference type="CDD" id="cd17546">
    <property type="entry name" value="REC_hyHK_CKI1_RcsC-like"/>
    <property type="match status" value="1"/>
</dbReference>
<evidence type="ECO:0000256" key="8">
    <source>
        <dbReference type="PROSITE-ProRule" id="PRU00169"/>
    </source>
</evidence>
<dbReference type="GO" id="GO:0000155">
    <property type="term" value="F:phosphorelay sensor kinase activity"/>
    <property type="evidence" value="ECO:0007669"/>
    <property type="project" value="InterPro"/>
</dbReference>
<dbReference type="Gene3D" id="1.10.287.130">
    <property type="match status" value="1"/>
</dbReference>
<dbReference type="PANTHER" id="PTHR45339:SF1">
    <property type="entry name" value="HYBRID SIGNAL TRANSDUCTION HISTIDINE KINASE J"/>
    <property type="match status" value="1"/>
</dbReference>
<dbReference type="InterPro" id="IPR004358">
    <property type="entry name" value="Sig_transdc_His_kin-like_C"/>
</dbReference>
<keyword evidence="9" id="KW-0175">Coiled coil</keyword>
<comment type="catalytic activity">
    <reaction evidence="1">
        <text>ATP + protein L-histidine = ADP + protein N-phospho-L-histidine.</text>
        <dbReference type="EC" id="2.7.13.3"/>
    </reaction>
</comment>
<gene>
    <name evidence="14" type="ORF">SG35_015660</name>
</gene>
<comment type="subcellular location">
    <subcellularLocation>
        <location evidence="2">Membrane</location>
    </subcellularLocation>
</comment>
<dbReference type="SMART" id="SM00448">
    <property type="entry name" value="REC"/>
    <property type="match status" value="3"/>
</dbReference>
<dbReference type="Gene3D" id="3.40.50.2300">
    <property type="match status" value="3"/>
</dbReference>
<dbReference type="Pfam" id="PF13185">
    <property type="entry name" value="GAF_2"/>
    <property type="match status" value="1"/>
</dbReference>
<evidence type="ECO:0000256" key="3">
    <source>
        <dbReference type="ARBA" id="ARBA00012438"/>
    </source>
</evidence>
<dbReference type="RefSeq" id="WP_053043301.1">
    <property type="nucleotide sequence ID" value="NZ_CP059735.1"/>
</dbReference>
<evidence type="ECO:0000256" key="7">
    <source>
        <dbReference type="ARBA" id="ARBA00023012"/>
    </source>
</evidence>
<dbReference type="PRINTS" id="PR00344">
    <property type="entry name" value="BCTRLSENSOR"/>
</dbReference>
<evidence type="ECO:0000259" key="11">
    <source>
        <dbReference type="PROSITE" id="PS50109"/>
    </source>
</evidence>
<keyword evidence="15" id="KW-1185">Reference proteome</keyword>
<keyword evidence="10" id="KW-0812">Transmembrane</keyword>
<dbReference type="InterPro" id="IPR003660">
    <property type="entry name" value="HAMP_dom"/>
</dbReference>
<dbReference type="InterPro" id="IPR003594">
    <property type="entry name" value="HATPase_dom"/>
</dbReference>
<feature type="domain" description="Response regulatory" evidence="12">
    <location>
        <begin position="1070"/>
        <end position="1186"/>
    </location>
</feature>
<evidence type="ECO:0000256" key="4">
    <source>
        <dbReference type="ARBA" id="ARBA00022553"/>
    </source>
</evidence>
<dbReference type="PROSITE" id="PS50109">
    <property type="entry name" value="HIS_KIN"/>
    <property type="match status" value="1"/>
</dbReference>
<dbReference type="Gene3D" id="3.30.565.10">
    <property type="entry name" value="Histidine kinase-like ATPase, C-terminal domain"/>
    <property type="match status" value="1"/>
</dbReference>
<dbReference type="InterPro" id="IPR003661">
    <property type="entry name" value="HisK_dim/P_dom"/>
</dbReference>
<dbReference type="FunFam" id="3.30.565.10:FF:000010">
    <property type="entry name" value="Sensor histidine kinase RcsC"/>
    <property type="match status" value="1"/>
</dbReference>
<dbReference type="SMART" id="SM00388">
    <property type="entry name" value="HisKA"/>
    <property type="match status" value="1"/>
</dbReference>
<dbReference type="Gene3D" id="6.10.340.10">
    <property type="match status" value="1"/>
</dbReference>
<dbReference type="InterPro" id="IPR005467">
    <property type="entry name" value="His_kinase_dom"/>
</dbReference>
<dbReference type="PANTHER" id="PTHR45339">
    <property type="entry name" value="HYBRID SIGNAL TRANSDUCTION HISTIDINE KINASE J"/>
    <property type="match status" value="1"/>
</dbReference>
<dbReference type="CDD" id="cd16922">
    <property type="entry name" value="HATPase_EvgS-ArcB-TorS-like"/>
    <property type="match status" value="1"/>
</dbReference>
<keyword evidence="10" id="KW-0472">Membrane</keyword>
<keyword evidence="10" id="KW-1133">Transmembrane helix</keyword>
<dbReference type="PROSITE" id="PS50885">
    <property type="entry name" value="HAMP"/>
    <property type="match status" value="1"/>
</dbReference>
<evidence type="ECO:0000256" key="9">
    <source>
        <dbReference type="SAM" id="Coils"/>
    </source>
</evidence>
<evidence type="ECO:0000256" key="6">
    <source>
        <dbReference type="ARBA" id="ARBA00022777"/>
    </source>
</evidence>
<dbReference type="Gene3D" id="3.30.450.40">
    <property type="match status" value="1"/>
</dbReference>
<dbReference type="InterPro" id="IPR036890">
    <property type="entry name" value="HATPase_C_sf"/>
</dbReference>
<dbReference type="InterPro" id="IPR011006">
    <property type="entry name" value="CheY-like_superfamily"/>
</dbReference>
<name>A0AAE9YJ25_9GAMM</name>
<accession>A0AAE9YJ25</accession>
<dbReference type="Pfam" id="PF00512">
    <property type="entry name" value="HisKA"/>
    <property type="match status" value="1"/>
</dbReference>
<dbReference type="InterPro" id="IPR001789">
    <property type="entry name" value="Sig_transdc_resp-reg_receiver"/>
</dbReference>
<feature type="modified residue" description="4-aspartylphosphate" evidence="8">
    <location>
        <position position="1119"/>
    </location>
</feature>
<feature type="modified residue" description="4-aspartylphosphate" evidence="8">
    <location>
        <position position="1267"/>
    </location>
</feature>
<evidence type="ECO:0000256" key="10">
    <source>
        <dbReference type="SAM" id="Phobius"/>
    </source>
</evidence>
<evidence type="ECO:0000259" key="13">
    <source>
        <dbReference type="PROSITE" id="PS50885"/>
    </source>
</evidence>
<proteinExistence type="predicted"/>
<feature type="coiled-coil region" evidence="9">
    <location>
        <begin position="568"/>
        <end position="651"/>
    </location>
</feature>
<dbReference type="SMART" id="SM00304">
    <property type="entry name" value="HAMP"/>
    <property type="match status" value="1"/>
</dbReference>
<dbReference type="EMBL" id="CP059735">
    <property type="protein sequence ID" value="WDD96810.1"/>
    <property type="molecule type" value="Genomic_DNA"/>
</dbReference>
<dbReference type="SUPFAM" id="SSF55874">
    <property type="entry name" value="ATPase domain of HSP90 chaperone/DNA topoisomerase II/histidine kinase"/>
    <property type="match status" value="1"/>
</dbReference>
<dbReference type="SUPFAM" id="SSF55781">
    <property type="entry name" value="GAF domain-like"/>
    <property type="match status" value="1"/>
</dbReference>
<feature type="domain" description="Response regulatory" evidence="12">
    <location>
        <begin position="948"/>
        <end position="1061"/>
    </location>
</feature>
<dbReference type="InterPro" id="IPR036097">
    <property type="entry name" value="HisK_dim/P_sf"/>
</dbReference>
<feature type="transmembrane region" description="Helical" evidence="10">
    <location>
        <begin position="12"/>
        <end position="36"/>
    </location>
</feature>
<evidence type="ECO:0000259" key="12">
    <source>
        <dbReference type="PROSITE" id="PS50110"/>
    </source>
</evidence>
<protein>
    <recommendedName>
        <fullName evidence="3">histidine kinase</fullName>
        <ecNumber evidence="3">2.7.13.3</ecNumber>
    </recommendedName>
</protein>
<evidence type="ECO:0000313" key="15">
    <source>
        <dbReference type="Proteomes" id="UP000032568"/>
    </source>
</evidence>
<dbReference type="InterPro" id="IPR003018">
    <property type="entry name" value="GAF"/>
</dbReference>